<organism evidence="2 3">
    <name type="scientific">Haloarcula saliterrae</name>
    <dbReference type="NCBI Taxonomy" id="2950534"/>
    <lineage>
        <taxon>Archaea</taxon>
        <taxon>Methanobacteriati</taxon>
        <taxon>Methanobacteriota</taxon>
        <taxon>Stenosarchaea group</taxon>
        <taxon>Halobacteria</taxon>
        <taxon>Halobacteriales</taxon>
        <taxon>Haloarculaceae</taxon>
        <taxon>Haloarcula</taxon>
    </lineage>
</organism>
<evidence type="ECO:0000313" key="2">
    <source>
        <dbReference type="EMBL" id="MDS0260150.1"/>
    </source>
</evidence>
<keyword evidence="1" id="KW-0472">Membrane</keyword>
<keyword evidence="1" id="KW-1133">Transmembrane helix</keyword>
<dbReference type="Proteomes" id="UP001259659">
    <property type="component" value="Unassembled WGS sequence"/>
</dbReference>
<evidence type="ECO:0000313" key="3">
    <source>
        <dbReference type="Proteomes" id="UP001259659"/>
    </source>
</evidence>
<sequence length="67" mass="7494">MSRLWRRSTHRLAHLVLAVALGAFVYSPLRTDPTAVLAVQVGLFPLLALSGLLLWKGAALRRRFRGR</sequence>
<dbReference type="EMBL" id="JAMQON010000003">
    <property type="protein sequence ID" value="MDS0260150.1"/>
    <property type="molecule type" value="Genomic_DNA"/>
</dbReference>
<feature type="transmembrane region" description="Helical" evidence="1">
    <location>
        <begin position="35"/>
        <end position="55"/>
    </location>
</feature>
<comment type="caution">
    <text evidence="2">The sequence shown here is derived from an EMBL/GenBank/DDBJ whole genome shotgun (WGS) entry which is preliminary data.</text>
</comment>
<reference evidence="2 3" key="1">
    <citation type="submission" date="2022-06" db="EMBL/GenBank/DDBJ databases">
        <title>Haloarcula sp. a new haloarchaeum isolate from saline soil.</title>
        <authorList>
            <person name="Strakova D."/>
            <person name="Galisteo C."/>
            <person name="Sanchez-Porro C."/>
            <person name="Ventosa A."/>
        </authorList>
    </citation>
    <scope>NUCLEOTIDE SEQUENCE [LARGE SCALE GENOMIC DNA]</scope>
    <source>
        <strain evidence="2 3">S1CR25-12</strain>
    </source>
</reference>
<accession>A0ABU2FEJ9</accession>
<protein>
    <submittedName>
        <fullName evidence="2">Uncharacterized protein</fullName>
    </submittedName>
</protein>
<feature type="transmembrane region" description="Helical" evidence="1">
    <location>
        <begin position="12"/>
        <end position="29"/>
    </location>
</feature>
<proteinExistence type="predicted"/>
<gene>
    <name evidence="2" type="ORF">NDI56_12165</name>
</gene>
<keyword evidence="1" id="KW-0812">Transmembrane</keyword>
<keyword evidence="3" id="KW-1185">Reference proteome</keyword>
<evidence type="ECO:0000256" key="1">
    <source>
        <dbReference type="SAM" id="Phobius"/>
    </source>
</evidence>
<dbReference type="RefSeq" id="WP_310919816.1">
    <property type="nucleotide sequence ID" value="NZ_JAMQON010000003.1"/>
</dbReference>
<name>A0ABU2FEJ9_9EURY</name>